<keyword evidence="6" id="KW-0472">Membrane</keyword>
<dbReference type="InterPro" id="IPR000595">
    <property type="entry name" value="cNMP-bd_dom"/>
</dbReference>
<dbReference type="InterPro" id="IPR001810">
    <property type="entry name" value="F-box_dom"/>
</dbReference>
<gene>
    <name evidence="12" type="ORF">GQ602_001047</name>
</gene>
<dbReference type="Gene3D" id="3.80.10.10">
    <property type="entry name" value="Ribonuclease Inhibitor"/>
    <property type="match status" value="2"/>
</dbReference>
<evidence type="ECO:0000259" key="10">
    <source>
        <dbReference type="PROSITE" id="PS50042"/>
    </source>
</evidence>
<evidence type="ECO:0000256" key="2">
    <source>
        <dbReference type="ARBA" id="ARBA00022448"/>
    </source>
</evidence>
<reference evidence="12 13" key="1">
    <citation type="journal article" date="2020" name="G3 (Bethesda)">
        <title>Genetic Underpinnings of Host Manipulation by Ophiocordyceps as Revealed by Comparative Transcriptomics.</title>
        <authorList>
            <person name="Will I."/>
            <person name="Das B."/>
            <person name="Trinh T."/>
            <person name="Brachmann A."/>
            <person name="Ohm R.A."/>
            <person name="de Bekker C."/>
        </authorList>
    </citation>
    <scope>NUCLEOTIDE SEQUENCE [LARGE SCALE GENOMIC DNA]</scope>
    <source>
        <strain evidence="12 13">EC05</strain>
    </source>
</reference>
<dbReference type="InterPro" id="IPR050866">
    <property type="entry name" value="CNG_cation_channel"/>
</dbReference>
<dbReference type="InterPro" id="IPR014710">
    <property type="entry name" value="RmlC-like_jellyroll"/>
</dbReference>
<comment type="caution">
    <text evidence="12">The sequence shown here is derived from an EMBL/GenBank/DDBJ whole genome shotgun (WGS) entry which is preliminary data.</text>
</comment>
<evidence type="ECO:0000259" key="11">
    <source>
        <dbReference type="PROSITE" id="PS50181"/>
    </source>
</evidence>
<dbReference type="Gene3D" id="2.60.120.10">
    <property type="entry name" value="Jelly Rolls"/>
    <property type="match status" value="2"/>
</dbReference>
<dbReference type="PANTHER" id="PTHR45638">
    <property type="entry name" value="CYCLIC NUCLEOTIDE-GATED CATION CHANNEL SUBUNIT A"/>
    <property type="match status" value="1"/>
</dbReference>
<dbReference type="PROSITE" id="PS50042">
    <property type="entry name" value="CNMP_BINDING_3"/>
    <property type="match status" value="2"/>
</dbReference>
<dbReference type="GO" id="GO:0044877">
    <property type="term" value="F:protein-containing complex binding"/>
    <property type="evidence" value="ECO:0007669"/>
    <property type="project" value="TreeGrafter"/>
</dbReference>
<dbReference type="Pfam" id="PF00027">
    <property type="entry name" value="cNMP_binding"/>
    <property type="match status" value="2"/>
</dbReference>
<dbReference type="PROSITE" id="PS50181">
    <property type="entry name" value="FBOX"/>
    <property type="match status" value="1"/>
</dbReference>
<proteinExistence type="predicted"/>
<keyword evidence="7" id="KW-1071">Ligand-gated ion channel</keyword>
<evidence type="ECO:0000256" key="8">
    <source>
        <dbReference type="ARBA" id="ARBA00023303"/>
    </source>
</evidence>
<dbReference type="Pfam" id="PF16643">
    <property type="entry name" value="cNMPbd_u2"/>
    <property type="match status" value="1"/>
</dbReference>
<evidence type="ECO:0000256" key="5">
    <source>
        <dbReference type="ARBA" id="ARBA00023065"/>
    </source>
</evidence>
<feature type="region of interest" description="Disordered" evidence="9">
    <location>
        <begin position="517"/>
        <end position="592"/>
    </location>
</feature>
<evidence type="ECO:0000256" key="3">
    <source>
        <dbReference type="ARBA" id="ARBA00022692"/>
    </source>
</evidence>
<dbReference type="PROSITE" id="PS00889">
    <property type="entry name" value="CNMP_BINDING_2"/>
    <property type="match status" value="1"/>
</dbReference>
<protein>
    <submittedName>
        <fullName evidence="12">Cyclic nucleotide-binding domain-containing protein</fullName>
    </submittedName>
</protein>
<keyword evidence="13" id="KW-1185">Reference proteome</keyword>
<dbReference type="InterPro" id="IPR006553">
    <property type="entry name" value="Leu-rich_rpt_Cys-con_subtyp"/>
</dbReference>
<dbReference type="GO" id="GO:0005221">
    <property type="term" value="F:intracellularly cyclic nucleotide-activated monoatomic cation channel activity"/>
    <property type="evidence" value="ECO:0007669"/>
    <property type="project" value="InterPro"/>
</dbReference>
<feature type="region of interest" description="Disordered" evidence="9">
    <location>
        <begin position="999"/>
        <end position="1028"/>
    </location>
</feature>
<evidence type="ECO:0000313" key="13">
    <source>
        <dbReference type="Proteomes" id="UP000562929"/>
    </source>
</evidence>
<feature type="domain" description="F-box" evidence="11">
    <location>
        <begin position="597"/>
        <end position="637"/>
    </location>
</feature>
<dbReference type="InterPro" id="IPR036047">
    <property type="entry name" value="F-box-like_dom_sf"/>
</dbReference>
<dbReference type="InterPro" id="IPR018488">
    <property type="entry name" value="cNMP-bd_CS"/>
</dbReference>
<dbReference type="GO" id="GO:0016020">
    <property type="term" value="C:membrane"/>
    <property type="evidence" value="ECO:0007669"/>
    <property type="project" value="UniProtKB-SubCell"/>
</dbReference>
<keyword evidence="5" id="KW-0406">Ion transport</keyword>
<evidence type="ECO:0000256" key="6">
    <source>
        <dbReference type="ARBA" id="ARBA00023136"/>
    </source>
</evidence>
<feature type="compositionally biased region" description="Low complexity" evidence="9">
    <location>
        <begin position="517"/>
        <end position="533"/>
    </location>
</feature>
<feature type="compositionally biased region" description="Basic and acidic residues" evidence="9">
    <location>
        <begin position="396"/>
        <end position="410"/>
    </location>
</feature>
<evidence type="ECO:0000256" key="4">
    <source>
        <dbReference type="ARBA" id="ARBA00022989"/>
    </source>
</evidence>
<dbReference type="CDD" id="cd09917">
    <property type="entry name" value="F-box_SF"/>
    <property type="match status" value="1"/>
</dbReference>
<name>A0A8H4QDA3_9HYPO</name>
<feature type="compositionally biased region" description="Low complexity" evidence="9">
    <location>
        <begin position="416"/>
        <end position="429"/>
    </location>
</feature>
<feature type="domain" description="Cyclic nucleotide-binding" evidence="10">
    <location>
        <begin position="73"/>
        <end position="190"/>
    </location>
</feature>
<keyword evidence="4" id="KW-1133">Transmembrane helix</keyword>
<keyword evidence="8" id="KW-0407">Ion channel</keyword>
<evidence type="ECO:0000313" key="12">
    <source>
        <dbReference type="EMBL" id="KAF4595434.1"/>
    </source>
</evidence>
<dbReference type="CDD" id="cd00038">
    <property type="entry name" value="CAP_ED"/>
    <property type="match status" value="2"/>
</dbReference>
<feature type="domain" description="Cyclic nucleotide-binding" evidence="10">
    <location>
        <begin position="272"/>
        <end position="403"/>
    </location>
</feature>
<dbReference type="SMART" id="SM00100">
    <property type="entry name" value="cNMP"/>
    <property type="match status" value="2"/>
</dbReference>
<feature type="region of interest" description="Disordered" evidence="9">
    <location>
        <begin position="757"/>
        <end position="807"/>
    </location>
</feature>
<dbReference type="OrthoDB" id="421226at2759"/>
<dbReference type="Proteomes" id="UP000562929">
    <property type="component" value="Unassembled WGS sequence"/>
</dbReference>
<dbReference type="SMART" id="SM00367">
    <property type="entry name" value="LRR_CC"/>
    <property type="match status" value="8"/>
</dbReference>
<dbReference type="AlphaFoldDB" id="A0A8H4QDA3"/>
<evidence type="ECO:0000256" key="9">
    <source>
        <dbReference type="SAM" id="MobiDB-lite"/>
    </source>
</evidence>
<dbReference type="PANTHER" id="PTHR45638:SF24">
    <property type="entry name" value="CYCLIC NUCLEOTIDE-BINDING DOMAIN PROTEIN (AFU_ORTHOLOGUE AFUA_2G03170)"/>
    <property type="match status" value="1"/>
</dbReference>
<dbReference type="EMBL" id="JAACLJ010000001">
    <property type="protein sequence ID" value="KAF4595434.1"/>
    <property type="molecule type" value="Genomic_DNA"/>
</dbReference>
<keyword evidence="3" id="KW-0812">Transmembrane</keyword>
<accession>A0A8H4QDA3</accession>
<keyword evidence="2" id="KW-0813">Transport</keyword>
<dbReference type="InterPro" id="IPR018490">
    <property type="entry name" value="cNMP-bd_dom_sf"/>
</dbReference>
<comment type="subcellular location">
    <subcellularLocation>
        <location evidence="1">Membrane</location>
        <topology evidence="1">Multi-pass membrane protein</topology>
    </subcellularLocation>
</comment>
<dbReference type="FunFam" id="2.60.120.10:FF:000057">
    <property type="entry name" value="Cyclic nucleotide-binding domain protein"/>
    <property type="match status" value="1"/>
</dbReference>
<dbReference type="SUPFAM" id="SSF81383">
    <property type="entry name" value="F-box domain"/>
    <property type="match status" value="1"/>
</dbReference>
<dbReference type="SUPFAM" id="SSF52047">
    <property type="entry name" value="RNI-like"/>
    <property type="match status" value="1"/>
</dbReference>
<feature type="region of interest" description="Disordered" evidence="9">
    <location>
        <begin position="395"/>
        <end position="500"/>
    </location>
</feature>
<sequence length="1077" mass="117314">MRRGRSAGAASPYRALAHHHHNQQQQVPSDSTLIRSFDVDANPARPVRPSPLATSVIRDMPLDLVDRIRSFPLFQSAPGDFLIAIGNHLKPQIHAPNDHVVTEGDDARAMYWLVRGVVAVTSRDGEAVYAELKPGAFFGEIGVLMNMPRTATIVARTKCLLLVLKKEDLQLVLPRFPDMEQAILEEAQERLSLLKKKKRIERPAAQSCPPKWPVAAEAGGSESGAILDGAVVKNPKKRKSPSPGIIQDPASGGSAIGSGLVSIRKTLKELPLFSTLPPDILHFLGLSVAPKSFPPFTDIIRQGSSGNEIYFIVQGEAEVVYRDQPERTQDDAAAISPIQPRPRLRAGQYFGEVASLGLSPGRTATVRSITTVECLVVPGETLEELWRRCPPSIRSQVEETARERYSEVRQSDGPWDIDMADTAKAADADSGLSDTPKTPPKTPSPAKGRGYVAASMFTVPSSPRPSSPISKDDQADMMMGPRDPDPFRSVDMENLRNRRRQSLVPLTTTTTTTMTTMTTTTTAPLTESPTSTASGRPNGGVSRPLRVLTADATSQPTKAEESSPDGGPAAARVKRAKTLPSQEQSRDESCEGECSAAAVVAARSDDVLVRIFSHLDVGHLVRLRIVSRRWRQILETSPLVCNDVDLSGYSRRVNDDVIVSVIGPFIGTRAESVDLNGCYHISDRGFSALWSSCGKNVKRWKMRSVWDVSATQILEMSVNAKSLEELDWSNCRKVGDNLLARVVGWVVIPKKENAAQQLLPNQASQPWDGKKKAGIKTRSRTPDAPARGLEDDGDGEPKTGSAEAPSNMVIGCPRLSKLDLSYCKHVTDRSMAHLAAHASNRLRWLSLTRCTSITDAGFQAWAHHKFERLTHLYLADCTYLSDSAIVSLASAAKQLTHLDLSFCCALSDTATEVLALRLPKLRELRLAFCGSAVSDMSLQSIALHLGQLEGLSVRGCVRVTGRGLESVLEGCARLVWVDVSQCRNLEAWLRSGSVAKWGFDDRAKKPPPPQSPQIASGDQRMGGQGADVPLHTPLSVATMLATPGFFPRSHLGGFFLGRRVKRQPVRFIVQKSMQGLR</sequence>
<feature type="compositionally biased region" description="Basic and acidic residues" evidence="9">
    <location>
        <begin position="482"/>
        <end position="496"/>
    </location>
</feature>
<dbReference type="InterPro" id="IPR057207">
    <property type="entry name" value="FBXL15_LRR"/>
</dbReference>
<evidence type="ECO:0000256" key="1">
    <source>
        <dbReference type="ARBA" id="ARBA00004141"/>
    </source>
</evidence>
<dbReference type="SUPFAM" id="SSF51206">
    <property type="entry name" value="cAMP-binding domain-like"/>
    <property type="match status" value="2"/>
</dbReference>
<dbReference type="InterPro" id="IPR032675">
    <property type="entry name" value="LRR_dom_sf"/>
</dbReference>
<feature type="region of interest" description="Disordered" evidence="9">
    <location>
        <begin position="232"/>
        <end position="251"/>
    </location>
</feature>
<dbReference type="Pfam" id="PF25372">
    <property type="entry name" value="DUF7885"/>
    <property type="match status" value="1"/>
</dbReference>
<evidence type="ECO:0000256" key="7">
    <source>
        <dbReference type="ARBA" id="ARBA00023286"/>
    </source>
</evidence>
<dbReference type="Pfam" id="PF00646">
    <property type="entry name" value="F-box"/>
    <property type="match status" value="1"/>
</dbReference>
<organism evidence="12 13">
    <name type="scientific">Ophiocordyceps camponoti-floridani</name>
    <dbReference type="NCBI Taxonomy" id="2030778"/>
    <lineage>
        <taxon>Eukaryota</taxon>
        <taxon>Fungi</taxon>
        <taxon>Dikarya</taxon>
        <taxon>Ascomycota</taxon>
        <taxon>Pezizomycotina</taxon>
        <taxon>Sordariomycetes</taxon>
        <taxon>Hypocreomycetidae</taxon>
        <taxon>Hypocreales</taxon>
        <taxon>Ophiocordycipitaceae</taxon>
        <taxon>Ophiocordyceps</taxon>
    </lineage>
</organism>